<evidence type="ECO:0000313" key="10">
    <source>
        <dbReference type="EMBL" id="AOM83984.1"/>
    </source>
</evidence>
<dbReference type="KEGG" id="bbev:BBEV_2646"/>
<dbReference type="Gene3D" id="3.30.70.270">
    <property type="match status" value="1"/>
</dbReference>
<dbReference type="Gene3D" id="3.20.20.450">
    <property type="entry name" value="EAL domain"/>
    <property type="match status" value="1"/>
</dbReference>
<dbReference type="InterPro" id="IPR003660">
    <property type="entry name" value="HAMP_dom"/>
</dbReference>
<evidence type="ECO:0000259" key="9">
    <source>
        <dbReference type="PROSITE" id="PS50887"/>
    </source>
</evidence>
<accession>A0A1D7QYA0</accession>
<dbReference type="InterPro" id="IPR033480">
    <property type="entry name" value="sCache_2"/>
</dbReference>
<dbReference type="SUPFAM" id="SSF141868">
    <property type="entry name" value="EAL domain-like"/>
    <property type="match status" value="1"/>
</dbReference>
<evidence type="ECO:0000256" key="2">
    <source>
        <dbReference type="ARBA" id="ARBA00022475"/>
    </source>
</evidence>
<dbReference type="GO" id="GO:0007165">
    <property type="term" value="P:signal transduction"/>
    <property type="evidence" value="ECO:0007669"/>
    <property type="project" value="InterPro"/>
</dbReference>
<dbReference type="Pfam" id="PF00672">
    <property type="entry name" value="HAMP"/>
    <property type="match status" value="1"/>
</dbReference>
<dbReference type="Pfam" id="PF00563">
    <property type="entry name" value="EAL"/>
    <property type="match status" value="1"/>
</dbReference>
<feature type="domain" description="HAMP" evidence="8">
    <location>
        <begin position="229"/>
        <end position="281"/>
    </location>
</feature>
<dbReference type="EMBL" id="CP012502">
    <property type="protein sequence ID" value="AOM83984.1"/>
    <property type="molecule type" value="Genomic_DNA"/>
</dbReference>
<dbReference type="InterPro" id="IPR043128">
    <property type="entry name" value="Rev_trsase/Diguanyl_cyclase"/>
</dbReference>
<dbReference type="InterPro" id="IPR050706">
    <property type="entry name" value="Cyclic-di-GMP_PDE-like"/>
</dbReference>
<dbReference type="InterPro" id="IPR001633">
    <property type="entry name" value="EAL_dom"/>
</dbReference>
<dbReference type="PROSITE" id="PS50885">
    <property type="entry name" value="HAMP"/>
    <property type="match status" value="1"/>
</dbReference>
<dbReference type="SMART" id="SM00267">
    <property type="entry name" value="GGDEF"/>
    <property type="match status" value="1"/>
</dbReference>
<feature type="transmembrane region" description="Helical" evidence="6">
    <location>
        <begin position="12"/>
        <end position="34"/>
    </location>
</feature>
<dbReference type="STRING" id="632773.BBEV_2646"/>
<dbReference type="GO" id="GO:0071111">
    <property type="term" value="F:cyclic-guanylate-specific phosphodiesterase activity"/>
    <property type="evidence" value="ECO:0007669"/>
    <property type="project" value="InterPro"/>
</dbReference>
<dbReference type="SMART" id="SM01049">
    <property type="entry name" value="Cache_2"/>
    <property type="match status" value="1"/>
</dbReference>
<evidence type="ECO:0000256" key="4">
    <source>
        <dbReference type="ARBA" id="ARBA00022989"/>
    </source>
</evidence>
<dbReference type="Proteomes" id="UP000094463">
    <property type="component" value="Chromosome"/>
</dbReference>
<keyword evidence="3 6" id="KW-0812">Transmembrane</keyword>
<evidence type="ECO:0000259" key="8">
    <source>
        <dbReference type="PROSITE" id="PS50885"/>
    </source>
</evidence>
<evidence type="ECO:0000256" key="5">
    <source>
        <dbReference type="ARBA" id="ARBA00023136"/>
    </source>
</evidence>
<dbReference type="NCBIfam" id="TIGR00254">
    <property type="entry name" value="GGDEF"/>
    <property type="match status" value="1"/>
</dbReference>
<keyword evidence="5 6" id="KW-0472">Membrane</keyword>
<dbReference type="SMART" id="SM00304">
    <property type="entry name" value="HAMP"/>
    <property type="match status" value="1"/>
</dbReference>
<proteinExistence type="predicted"/>
<organism evidence="10 11">
    <name type="scientific">Salisediminibacterium beveridgei</name>
    <dbReference type="NCBI Taxonomy" id="632773"/>
    <lineage>
        <taxon>Bacteria</taxon>
        <taxon>Bacillati</taxon>
        <taxon>Bacillota</taxon>
        <taxon>Bacilli</taxon>
        <taxon>Bacillales</taxon>
        <taxon>Bacillaceae</taxon>
        <taxon>Salisediminibacterium</taxon>
    </lineage>
</organism>
<dbReference type="AlphaFoldDB" id="A0A1D7QYA0"/>
<dbReference type="InterPro" id="IPR000160">
    <property type="entry name" value="GGDEF_dom"/>
</dbReference>
<dbReference type="PROSITE" id="PS50883">
    <property type="entry name" value="EAL"/>
    <property type="match status" value="1"/>
</dbReference>
<evidence type="ECO:0000256" key="1">
    <source>
        <dbReference type="ARBA" id="ARBA00004651"/>
    </source>
</evidence>
<dbReference type="SMART" id="SM00052">
    <property type="entry name" value="EAL"/>
    <property type="match status" value="1"/>
</dbReference>
<evidence type="ECO:0000256" key="6">
    <source>
        <dbReference type="SAM" id="Phobius"/>
    </source>
</evidence>
<keyword evidence="11" id="KW-1185">Reference proteome</keyword>
<evidence type="ECO:0000259" key="7">
    <source>
        <dbReference type="PROSITE" id="PS50883"/>
    </source>
</evidence>
<dbReference type="Pfam" id="PF00990">
    <property type="entry name" value="GGDEF"/>
    <property type="match status" value="1"/>
</dbReference>
<dbReference type="PANTHER" id="PTHR33121">
    <property type="entry name" value="CYCLIC DI-GMP PHOSPHODIESTERASE PDEF"/>
    <property type="match status" value="1"/>
</dbReference>
<dbReference type="OrthoDB" id="9759607at2"/>
<dbReference type="CDD" id="cd01949">
    <property type="entry name" value="GGDEF"/>
    <property type="match status" value="1"/>
</dbReference>
<dbReference type="RefSeq" id="WP_069365907.1">
    <property type="nucleotide sequence ID" value="NZ_CP012502.1"/>
</dbReference>
<dbReference type="PROSITE" id="PS50887">
    <property type="entry name" value="GGDEF"/>
    <property type="match status" value="1"/>
</dbReference>
<gene>
    <name evidence="10" type="ORF">BBEV_2646</name>
</gene>
<dbReference type="Gene3D" id="6.10.340.10">
    <property type="match status" value="1"/>
</dbReference>
<reference evidence="10 11" key="1">
    <citation type="submission" date="2015-08" db="EMBL/GenBank/DDBJ databases">
        <title>The complete genome sequence of Bacillus beveridgei MLTeJB.</title>
        <authorList>
            <person name="Hanson T.E."/>
            <person name="Mesa C."/>
            <person name="Basesman S.M."/>
            <person name="Oremland R.S."/>
        </authorList>
    </citation>
    <scope>NUCLEOTIDE SEQUENCE [LARGE SCALE GENOMIC DNA]</scope>
    <source>
        <strain evidence="10 11">MLTeJB</strain>
    </source>
</reference>
<dbReference type="Gene3D" id="3.30.450.20">
    <property type="entry name" value="PAS domain"/>
    <property type="match status" value="1"/>
</dbReference>
<keyword evidence="4 6" id="KW-1133">Transmembrane helix</keyword>
<feature type="domain" description="EAL" evidence="7">
    <location>
        <begin position="456"/>
        <end position="703"/>
    </location>
</feature>
<name>A0A1D7QYA0_9BACI</name>
<dbReference type="InterPro" id="IPR035919">
    <property type="entry name" value="EAL_sf"/>
</dbReference>
<dbReference type="CDD" id="cd01948">
    <property type="entry name" value="EAL"/>
    <property type="match status" value="1"/>
</dbReference>
<dbReference type="GO" id="GO:0005886">
    <property type="term" value="C:plasma membrane"/>
    <property type="evidence" value="ECO:0007669"/>
    <property type="project" value="UniProtKB-SubCell"/>
</dbReference>
<keyword evidence="2" id="KW-1003">Cell membrane</keyword>
<dbReference type="Pfam" id="PF17200">
    <property type="entry name" value="sCache_2"/>
    <property type="match status" value="1"/>
</dbReference>
<evidence type="ECO:0000313" key="11">
    <source>
        <dbReference type="Proteomes" id="UP000094463"/>
    </source>
</evidence>
<dbReference type="PANTHER" id="PTHR33121:SF71">
    <property type="entry name" value="OXYGEN SENSOR PROTEIN DOSP"/>
    <property type="match status" value="1"/>
</dbReference>
<comment type="subcellular location">
    <subcellularLocation>
        <location evidence="1">Cell membrane</location>
        <topology evidence="1">Multi-pass membrane protein</topology>
    </subcellularLocation>
</comment>
<protein>
    <submittedName>
        <fullName evidence="10">Putative signaling protein</fullName>
    </submittedName>
</protein>
<evidence type="ECO:0000256" key="3">
    <source>
        <dbReference type="ARBA" id="ARBA00022692"/>
    </source>
</evidence>
<dbReference type="InterPro" id="IPR029787">
    <property type="entry name" value="Nucleotide_cyclase"/>
</dbReference>
<feature type="transmembrane region" description="Helical" evidence="6">
    <location>
        <begin position="204"/>
        <end position="228"/>
    </location>
</feature>
<dbReference type="SUPFAM" id="SSF158472">
    <property type="entry name" value="HAMP domain-like"/>
    <property type="match status" value="1"/>
</dbReference>
<dbReference type="SUPFAM" id="SSF55073">
    <property type="entry name" value="Nucleotide cyclase"/>
    <property type="match status" value="1"/>
</dbReference>
<feature type="domain" description="GGDEF" evidence="9">
    <location>
        <begin position="314"/>
        <end position="447"/>
    </location>
</feature>
<sequence length="703" mass="80569">MFRRVKRVTLNARLLIYTFLLLTMTTMVIGYSSFQLSKNALDERGQDILENGVHTAMMLIEEKRTDAEEGFITQEEAQEDVKEILLGPLAEDGTRPIEGPVDLGENGYFIVYSPEGIEVLHPTLEGEDVWDVTDVGNDSEDGYLFVQDKINQAMDGGGFVHYTWNLPFEEETGEKVVYADYDEDWEWVVTAGTYMTDFNEDANAIMWVTFAVVFLLVIGGVLLSVYFFSGFTKPLMSLEQAMVKMKRGSYERVPEVSRQDEVGQLVSSYNKMVNAMQDKDDRIYRYAYYDDLTGLPNRNWLNDYAGNRLEEAGIGRHLVLLDARNFKVINSLYGHAYGDEMIRILGGLLSQMETGDDVKPVRIGGNEFAIWVERFERNELLAHIREKKRELNRNYQSVGFSQALEFHIGVCSVTKDIVSFEELYQRASVAMQIAKEHQEDQAVFFEQEMYDAIEKRTQYKHHLETALNRNEFTLFYQEKHAATDRRVIGVEALCRWESSEFGFVNPGDFIPAIDRAGLMMDFTEHVTKLALKDYPELVARYGAGVEVSINIPPVVFLTEEYRRFLNQQVQKRGISPEHIVLEITEDVFIAETALVNQTIKRLREDGFKISLDDFGSGYSSLSYISQFQTDEVKVDKSFIDRVETDDRARILLVAIINIAHSMGYRVVVEGVETEGQVRILRQTHCDVIQGFVYARPEPLKRIS</sequence>
<dbReference type="CDD" id="cd06225">
    <property type="entry name" value="HAMP"/>
    <property type="match status" value="1"/>
</dbReference>